<feature type="compositionally biased region" description="Low complexity" evidence="1">
    <location>
        <begin position="1"/>
        <end position="19"/>
    </location>
</feature>
<reference evidence="2" key="1">
    <citation type="journal article" date="2019" name="Sci. Rep.">
        <title>Draft genome of Tanacetum cinerariifolium, the natural source of mosquito coil.</title>
        <authorList>
            <person name="Yamashiro T."/>
            <person name="Shiraishi A."/>
            <person name="Satake H."/>
            <person name="Nakayama K."/>
        </authorList>
    </citation>
    <scope>NUCLEOTIDE SEQUENCE</scope>
</reference>
<accession>A0A699URS7</accession>
<evidence type="ECO:0000256" key="1">
    <source>
        <dbReference type="SAM" id="MobiDB-lite"/>
    </source>
</evidence>
<evidence type="ECO:0000313" key="2">
    <source>
        <dbReference type="EMBL" id="GFD23839.1"/>
    </source>
</evidence>
<feature type="region of interest" description="Disordered" evidence="1">
    <location>
        <begin position="54"/>
        <end position="80"/>
    </location>
</feature>
<sequence>MAYSPASTSASATSRCDAANGASATMGPKKLPCINLIAFTSKKIPSGMRAINARRISKSMEDSNPKNAQKSGAEDTSGPDLYRNPGLFTYSENGFAIAFGPNAIQVAWAEIQALFGYKRDLYA</sequence>
<organism evidence="2">
    <name type="scientific">Tanacetum cinerariifolium</name>
    <name type="common">Dalmatian daisy</name>
    <name type="synonym">Chrysanthemum cinerariifolium</name>
    <dbReference type="NCBI Taxonomy" id="118510"/>
    <lineage>
        <taxon>Eukaryota</taxon>
        <taxon>Viridiplantae</taxon>
        <taxon>Streptophyta</taxon>
        <taxon>Embryophyta</taxon>
        <taxon>Tracheophyta</taxon>
        <taxon>Spermatophyta</taxon>
        <taxon>Magnoliopsida</taxon>
        <taxon>eudicotyledons</taxon>
        <taxon>Gunneridae</taxon>
        <taxon>Pentapetalae</taxon>
        <taxon>asterids</taxon>
        <taxon>campanulids</taxon>
        <taxon>Asterales</taxon>
        <taxon>Asteraceae</taxon>
        <taxon>Asteroideae</taxon>
        <taxon>Anthemideae</taxon>
        <taxon>Anthemidinae</taxon>
        <taxon>Tanacetum</taxon>
    </lineage>
</organism>
<feature type="non-terminal residue" evidence="2">
    <location>
        <position position="123"/>
    </location>
</feature>
<comment type="caution">
    <text evidence="2">The sequence shown here is derived from an EMBL/GenBank/DDBJ whole genome shotgun (WGS) entry which is preliminary data.</text>
</comment>
<dbReference type="EMBL" id="BKCJ011347822">
    <property type="protein sequence ID" value="GFD23839.1"/>
    <property type="molecule type" value="Genomic_DNA"/>
</dbReference>
<feature type="region of interest" description="Disordered" evidence="1">
    <location>
        <begin position="1"/>
        <end position="24"/>
    </location>
</feature>
<protein>
    <submittedName>
        <fullName evidence="2">Uncharacterized protein</fullName>
    </submittedName>
</protein>
<dbReference type="AlphaFoldDB" id="A0A699URS7"/>
<name>A0A699URS7_TANCI</name>
<gene>
    <name evidence="2" type="ORF">Tci_895808</name>
</gene>
<proteinExistence type="predicted"/>